<reference evidence="8 9" key="1">
    <citation type="submission" date="2023-07" db="EMBL/GenBank/DDBJ databases">
        <title>Sorghum-associated microbial communities from plants grown in Nebraska, USA.</title>
        <authorList>
            <person name="Schachtman D."/>
        </authorList>
    </citation>
    <scope>NUCLEOTIDE SEQUENCE [LARGE SCALE GENOMIC DNA]</scope>
    <source>
        <strain evidence="8 9">BE190</strain>
    </source>
</reference>
<evidence type="ECO:0000256" key="6">
    <source>
        <dbReference type="ARBA" id="ARBA00023315"/>
    </source>
</evidence>
<accession>A0ABU1UUE3</accession>
<evidence type="ECO:0000256" key="1">
    <source>
        <dbReference type="ARBA" id="ARBA00004533"/>
    </source>
</evidence>
<name>A0ABU1UUE3_9GAMM</name>
<evidence type="ECO:0000313" key="8">
    <source>
        <dbReference type="EMBL" id="MDR7088801.1"/>
    </source>
</evidence>
<dbReference type="PIRSF" id="PIRSF028561">
    <property type="entry name" value="Ac_Trasf"/>
    <property type="match status" value="1"/>
</dbReference>
<proteinExistence type="predicted"/>
<sequence length="309" mass="35588">MTESSAAKNWQKQQERGSPFLLNLLTWVALHLGRRMIFVWLCVIVFYYFLVARGPRRAARHFLQRVRQRRPKWWEIYRHLLTFAQVAMDRIYFLAGRETEFDVRIHGNELFDRYKNRGCFLLTAHLGSFDALRVMGMGRRSDALPIRILLDIQHNANVMRLLEKLDPQLAAGVIDARTPAPALALILSEAIEQGHLIGIMADRCAQGERSTTLDFLGTPAVFPAGVWQLAALLKAPVISCFGVYSGANRYDLHFELISEQLGANRQDRAEAISAGMARYVARLEDLVRKHPYNWFNFYDFWQDESTAHH</sequence>
<dbReference type="Pfam" id="PF03279">
    <property type="entry name" value="Lip_A_acyltrans"/>
    <property type="match status" value="1"/>
</dbReference>
<dbReference type="RefSeq" id="WP_310068908.1">
    <property type="nucleotide sequence ID" value="NZ_JAVDVX010000001.1"/>
</dbReference>
<dbReference type="GO" id="GO:0016746">
    <property type="term" value="F:acyltransferase activity"/>
    <property type="evidence" value="ECO:0007669"/>
    <property type="project" value="UniProtKB-KW"/>
</dbReference>
<keyword evidence="2" id="KW-1003">Cell membrane</keyword>
<dbReference type="InterPro" id="IPR004960">
    <property type="entry name" value="LipA_acyltrans"/>
</dbReference>
<dbReference type="PANTHER" id="PTHR30606">
    <property type="entry name" value="LIPID A BIOSYNTHESIS LAUROYL ACYLTRANSFERASE"/>
    <property type="match status" value="1"/>
</dbReference>
<evidence type="ECO:0000256" key="5">
    <source>
        <dbReference type="ARBA" id="ARBA00023136"/>
    </source>
</evidence>
<organism evidence="8 9">
    <name type="scientific">Cellvibrio fibrivorans</name>
    <dbReference type="NCBI Taxonomy" id="126350"/>
    <lineage>
        <taxon>Bacteria</taxon>
        <taxon>Pseudomonadati</taxon>
        <taxon>Pseudomonadota</taxon>
        <taxon>Gammaproteobacteria</taxon>
        <taxon>Cellvibrionales</taxon>
        <taxon>Cellvibrionaceae</taxon>
        <taxon>Cellvibrio</taxon>
    </lineage>
</organism>
<evidence type="ECO:0000256" key="4">
    <source>
        <dbReference type="ARBA" id="ARBA00022679"/>
    </source>
</evidence>
<evidence type="ECO:0000256" key="7">
    <source>
        <dbReference type="SAM" id="Phobius"/>
    </source>
</evidence>
<keyword evidence="7" id="KW-0812">Transmembrane</keyword>
<dbReference type="EMBL" id="JAVDVX010000001">
    <property type="protein sequence ID" value="MDR7088801.1"/>
    <property type="molecule type" value="Genomic_DNA"/>
</dbReference>
<dbReference type="CDD" id="cd07984">
    <property type="entry name" value="LPLAT_LABLAT-like"/>
    <property type="match status" value="1"/>
</dbReference>
<dbReference type="Proteomes" id="UP001253595">
    <property type="component" value="Unassembled WGS sequence"/>
</dbReference>
<keyword evidence="5 7" id="KW-0472">Membrane</keyword>
<keyword evidence="9" id="KW-1185">Reference proteome</keyword>
<keyword evidence="6 8" id="KW-0012">Acyltransferase</keyword>
<comment type="caution">
    <text evidence="8">The sequence shown here is derived from an EMBL/GenBank/DDBJ whole genome shotgun (WGS) entry which is preliminary data.</text>
</comment>
<keyword evidence="7" id="KW-1133">Transmembrane helix</keyword>
<protein>
    <submittedName>
        <fullName evidence="8">LPLAT superfamily acyltransferase</fullName>
    </submittedName>
</protein>
<dbReference type="PANTHER" id="PTHR30606:SF9">
    <property type="entry name" value="LIPID A BIOSYNTHESIS LAUROYLTRANSFERASE"/>
    <property type="match status" value="1"/>
</dbReference>
<evidence type="ECO:0000256" key="2">
    <source>
        <dbReference type="ARBA" id="ARBA00022475"/>
    </source>
</evidence>
<gene>
    <name evidence="8" type="ORF">J2X05_000804</name>
</gene>
<comment type="subcellular location">
    <subcellularLocation>
        <location evidence="1">Cell inner membrane</location>
    </subcellularLocation>
</comment>
<feature type="transmembrane region" description="Helical" evidence="7">
    <location>
        <begin position="37"/>
        <end position="55"/>
    </location>
</feature>
<dbReference type="InterPro" id="IPR014548">
    <property type="entry name" value="Ac_Trasf"/>
</dbReference>
<keyword evidence="3" id="KW-0997">Cell inner membrane</keyword>
<evidence type="ECO:0000313" key="9">
    <source>
        <dbReference type="Proteomes" id="UP001253595"/>
    </source>
</evidence>
<evidence type="ECO:0000256" key="3">
    <source>
        <dbReference type="ARBA" id="ARBA00022519"/>
    </source>
</evidence>
<keyword evidence="4" id="KW-0808">Transferase</keyword>